<evidence type="ECO:0000256" key="10">
    <source>
        <dbReference type="RuleBase" id="RU362115"/>
    </source>
</evidence>
<organism evidence="13 14">
    <name type="scientific">Schizopora paradoxa</name>
    <dbReference type="NCBI Taxonomy" id="27342"/>
    <lineage>
        <taxon>Eukaryota</taxon>
        <taxon>Fungi</taxon>
        <taxon>Dikarya</taxon>
        <taxon>Basidiomycota</taxon>
        <taxon>Agaricomycotina</taxon>
        <taxon>Agaricomycetes</taxon>
        <taxon>Hymenochaetales</taxon>
        <taxon>Schizoporaceae</taxon>
        <taxon>Schizopora</taxon>
    </lineage>
</organism>
<evidence type="ECO:0000256" key="3">
    <source>
        <dbReference type="ARBA" id="ARBA00009045"/>
    </source>
</evidence>
<keyword evidence="8 10" id="KW-1133">Transmembrane helix</keyword>
<comment type="catalytic activity">
    <reaction evidence="1 10">
        <text>Cleaves type-1 transmembrane domains using a catalytic dyad composed of serine and histidine that are contributed by different transmembrane domains.</text>
        <dbReference type="EC" id="3.4.21.105"/>
    </reaction>
</comment>
<evidence type="ECO:0000256" key="5">
    <source>
        <dbReference type="ARBA" id="ARBA00022692"/>
    </source>
</evidence>
<dbReference type="AlphaFoldDB" id="A0A0H2RYE6"/>
<comment type="function">
    <text evidence="10">Serine protease involved in intramembrane proteolysis.</text>
</comment>
<dbReference type="EC" id="3.4.21.105" evidence="10"/>
<dbReference type="Gene3D" id="1.20.1540.10">
    <property type="entry name" value="Rhomboid-like"/>
    <property type="match status" value="1"/>
</dbReference>
<evidence type="ECO:0000256" key="2">
    <source>
        <dbReference type="ARBA" id="ARBA00004141"/>
    </source>
</evidence>
<proteinExistence type="inferred from homology"/>
<comment type="similarity">
    <text evidence="3 10">Belongs to the peptidase S54 family.</text>
</comment>
<feature type="domain" description="Peptidase S54 rhomboid" evidence="12">
    <location>
        <begin position="189"/>
        <end position="326"/>
    </location>
</feature>
<protein>
    <recommendedName>
        <fullName evidence="10">Rhomboid-type serine protease</fullName>
        <ecNumber evidence="10">3.4.21.105</ecNumber>
    </recommendedName>
</protein>
<accession>A0A0H2RYE6</accession>
<dbReference type="InterPro" id="IPR022764">
    <property type="entry name" value="Peptidase_S54_rhomboid_dom"/>
</dbReference>
<keyword evidence="9 10" id="KW-0472">Membrane</keyword>
<dbReference type="PANTHER" id="PTHR22936:SF69">
    <property type="entry name" value="RHOMBOID-LIKE PROTEIN"/>
    <property type="match status" value="1"/>
</dbReference>
<evidence type="ECO:0000313" key="13">
    <source>
        <dbReference type="EMBL" id="KLO14498.1"/>
    </source>
</evidence>
<evidence type="ECO:0000256" key="6">
    <source>
        <dbReference type="ARBA" id="ARBA00022801"/>
    </source>
</evidence>
<dbReference type="EMBL" id="KQ085943">
    <property type="protein sequence ID" value="KLO14498.1"/>
    <property type="molecule type" value="Genomic_DNA"/>
</dbReference>
<evidence type="ECO:0000256" key="4">
    <source>
        <dbReference type="ARBA" id="ARBA00022670"/>
    </source>
</evidence>
<dbReference type="GO" id="GO:0006508">
    <property type="term" value="P:proteolysis"/>
    <property type="evidence" value="ECO:0007669"/>
    <property type="project" value="UniProtKB-KW"/>
</dbReference>
<dbReference type="InterPro" id="IPR002610">
    <property type="entry name" value="Peptidase_S54_rhomboid-like"/>
</dbReference>
<dbReference type="SUPFAM" id="SSF144091">
    <property type="entry name" value="Rhomboid-like"/>
    <property type="match status" value="1"/>
</dbReference>
<feature type="transmembrane region" description="Helical" evidence="10">
    <location>
        <begin position="256"/>
        <end position="275"/>
    </location>
</feature>
<dbReference type="GO" id="GO:0016020">
    <property type="term" value="C:membrane"/>
    <property type="evidence" value="ECO:0007669"/>
    <property type="project" value="UniProtKB-SubCell"/>
</dbReference>
<dbReference type="Pfam" id="PF01694">
    <property type="entry name" value="Rhomboid"/>
    <property type="match status" value="1"/>
</dbReference>
<dbReference type="InterPro" id="IPR035952">
    <property type="entry name" value="Rhomboid-like_sf"/>
</dbReference>
<keyword evidence="7 10" id="KW-0720">Serine protease</keyword>
<name>A0A0H2RYE6_9AGAM</name>
<feature type="transmembrane region" description="Helical" evidence="10">
    <location>
        <begin position="287"/>
        <end position="306"/>
    </location>
</feature>
<gene>
    <name evidence="13" type="ORF">SCHPADRAFT_826404</name>
</gene>
<sequence>MTYIDEDFNYYSSRKPSETDDKHESSLIGNAAGMGRSDEYQDPLSKHEFGDEPAEQKNGLARFFANGKYPLEQRIENKKRGIGRQKYPFVVWLLTTIMVAVFIYELVVNGRQQGTPISFKPTVNPMLGPSESALINVGARFPPCMKTVDQVPVTLLLPCMNDTANPPDRTCPISDLCGFGGIADGETPNQWFRFITAIFLHAGIIHIVLNMLAQCIVSAQIEREMGSGGFFIVYFAAGIFGNVLGGNFALVGVPSVGASGAIFGTVAVTWVDLLTHWRYHYKPKTRLVYMTVELIVGIALGFVPYVDNFAHLGGFLMGLLVGTIFYPVICTSRRQRLLMYGIRLAMVPIVIVLYVLLVRNFYTSDPYAACSGCRYLSCIPTNANNHCKG</sequence>
<feature type="compositionally biased region" description="Basic and acidic residues" evidence="11">
    <location>
        <begin position="15"/>
        <end position="25"/>
    </location>
</feature>
<dbReference type="GO" id="GO:0004252">
    <property type="term" value="F:serine-type endopeptidase activity"/>
    <property type="evidence" value="ECO:0007669"/>
    <property type="project" value="InterPro"/>
</dbReference>
<dbReference type="STRING" id="27342.A0A0H2RYE6"/>
<dbReference type="PANTHER" id="PTHR22936">
    <property type="entry name" value="RHOMBOID-RELATED"/>
    <property type="match status" value="1"/>
</dbReference>
<evidence type="ECO:0000259" key="12">
    <source>
        <dbReference type="Pfam" id="PF01694"/>
    </source>
</evidence>
<evidence type="ECO:0000256" key="9">
    <source>
        <dbReference type="ARBA" id="ARBA00023136"/>
    </source>
</evidence>
<dbReference type="InParanoid" id="A0A0H2RYE6"/>
<keyword evidence="5 10" id="KW-0812">Transmembrane</keyword>
<reference evidence="13 14" key="1">
    <citation type="submission" date="2015-04" db="EMBL/GenBank/DDBJ databases">
        <title>Complete genome sequence of Schizopora paradoxa KUC8140, a cosmopolitan wood degrader in East Asia.</title>
        <authorList>
            <consortium name="DOE Joint Genome Institute"/>
            <person name="Min B."/>
            <person name="Park H."/>
            <person name="Jang Y."/>
            <person name="Kim J.-J."/>
            <person name="Kim K.H."/>
            <person name="Pangilinan J."/>
            <person name="Lipzen A."/>
            <person name="Riley R."/>
            <person name="Grigoriev I.V."/>
            <person name="Spatafora J.W."/>
            <person name="Choi I.-G."/>
        </authorList>
    </citation>
    <scope>NUCLEOTIDE SEQUENCE [LARGE SCALE GENOMIC DNA]</scope>
    <source>
        <strain evidence="13 14">KUC8140</strain>
    </source>
</reference>
<evidence type="ECO:0000256" key="7">
    <source>
        <dbReference type="ARBA" id="ARBA00022825"/>
    </source>
</evidence>
<evidence type="ECO:0000256" key="8">
    <source>
        <dbReference type="ARBA" id="ARBA00022989"/>
    </source>
</evidence>
<feature type="transmembrane region" description="Helical" evidence="10">
    <location>
        <begin position="87"/>
        <end position="107"/>
    </location>
</feature>
<dbReference type="Proteomes" id="UP000053477">
    <property type="component" value="Unassembled WGS sequence"/>
</dbReference>
<feature type="transmembrane region" description="Helical" evidence="10">
    <location>
        <begin position="194"/>
        <end position="217"/>
    </location>
</feature>
<feature type="transmembrane region" description="Helical" evidence="10">
    <location>
        <begin position="229"/>
        <end position="250"/>
    </location>
</feature>
<feature type="transmembrane region" description="Helical" evidence="10">
    <location>
        <begin position="312"/>
        <end position="330"/>
    </location>
</feature>
<evidence type="ECO:0000313" key="14">
    <source>
        <dbReference type="Proteomes" id="UP000053477"/>
    </source>
</evidence>
<keyword evidence="4 10" id="KW-0645">Protease</keyword>
<keyword evidence="6 10" id="KW-0378">Hydrolase</keyword>
<comment type="subcellular location">
    <subcellularLocation>
        <location evidence="2 10">Membrane</location>
        <topology evidence="2 10">Multi-pass membrane protein</topology>
    </subcellularLocation>
</comment>
<feature type="transmembrane region" description="Helical" evidence="10">
    <location>
        <begin position="337"/>
        <end position="357"/>
    </location>
</feature>
<feature type="compositionally biased region" description="Basic and acidic residues" evidence="11">
    <location>
        <begin position="36"/>
        <end position="50"/>
    </location>
</feature>
<evidence type="ECO:0000256" key="11">
    <source>
        <dbReference type="SAM" id="MobiDB-lite"/>
    </source>
</evidence>
<keyword evidence="14" id="KW-1185">Reference proteome</keyword>
<dbReference type="OrthoDB" id="2146116at2759"/>
<evidence type="ECO:0000256" key="1">
    <source>
        <dbReference type="ARBA" id="ARBA00000156"/>
    </source>
</evidence>
<feature type="region of interest" description="Disordered" evidence="11">
    <location>
        <begin position="1"/>
        <end position="52"/>
    </location>
</feature>